<organism evidence="2">
    <name type="scientific">marine sediment metagenome</name>
    <dbReference type="NCBI Taxonomy" id="412755"/>
    <lineage>
        <taxon>unclassified sequences</taxon>
        <taxon>metagenomes</taxon>
        <taxon>ecological metagenomes</taxon>
    </lineage>
</organism>
<reference evidence="2" key="1">
    <citation type="journal article" date="2014" name="Front. Microbiol.">
        <title>High frequency of phylogenetically diverse reductive dehalogenase-homologous genes in deep subseafloor sedimentary metagenomes.</title>
        <authorList>
            <person name="Kawai M."/>
            <person name="Futagami T."/>
            <person name="Toyoda A."/>
            <person name="Takaki Y."/>
            <person name="Nishi S."/>
            <person name="Hori S."/>
            <person name="Arai W."/>
            <person name="Tsubouchi T."/>
            <person name="Morono Y."/>
            <person name="Uchiyama I."/>
            <person name="Ito T."/>
            <person name="Fujiyama A."/>
            <person name="Inagaki F."/>
            <person name="Takami H."/>
        </authorList>
    </citation>
    <scope>NUCLEOTIDE SEQUENCE</scope>
    <source>
        <strain evidence="2">Expedition CK06-06</strain>
    </source>
</reference>
<feature type="non-terminal residue" evidence="2">
    <location>
        <position position="1"/>
    </location>
</feature>
<name>X1QJ60_9ZZZZ</name>
<protein>
    <recommendedName>
        <fullName evidence="1">Uroporphyrinogen decarboxylase (URO-D) domain-containing protein</fullName>
    </recommendedName>
</protein>
<dbReference type="Gene3D" id="3.20.20.210">
    <property type="match status" value="1"/>
</dbReference>
<sequence>AIGKTDKLSRTNRANKEDHDWELSQHINYMFSLGYDYVNVGASNFHFPQKEHPSTSTSEGERSYLRASTCTISNRTDFDAYPWPNMSSIDYSSLEHVVKFLPQGMKVIASGPGGILENVMWLLGYQKTSYCLYDDRDLLQNMFEAVATRMIEYFDTLATFDVVGALVLGEDMGFKTQTLLSPEVYREYLFPWHAKLVKVVHTHGKPIILHSCGNLREIMDDIIDCGWDAKHSFEDEIEPVWEAKQRYGDRIALLGGF</sequence>
<dbReference type="AlphaFoldDB" id="X1QJ60"/>
<feature type="non-terminal residue" evidence="2">
    <location>
        <position position="257"/>
    </location>
</feature>
<dbReference type="PANTHER" id="PTHR47099">
    <property type="entry name" value="METHYLCOBAMIDE:COM METHYLTRANSFERASE MTBA"/>
    <property type="match status" value="1"/>
</dbReference>
<dbReference type="Pfam" id="PF01208">
    <property type="entry name" value="URO-D"/>
    <property type="match status" value="1"/>
</dbReference>
<comment type="caution">
    <text evidence="2">The sequence shown here is derived from an EMBL/GenBank/DDBJ whole genome shotgun (WGS) entry which is preliminary data.</text>
</comment>
<gene>
    <name evidence="2" type="ORF">S06H3_46737</name>
</gene>
<dbReference type="InterPro" id="IPR052024">
    <property type="entry name" value="Methanogen_methyltrans"/>
</dbReference>
<dbReference type="InterPro" id="IPR000257">
    <property type="entry name" value="Uroporphyrinogen_deCOase"/>
</dbReference>
<proteinExistence type="predicted"/>
<accession>X1QJ60</accession>
<dbReference type="GO" id="GO:0006779">
    <property type="term" value="P:porphyrin-containing compound biosynthetic process"/>
    <property type="evidence" value="ECO:0007669"/>
    <property type="project" value="InterPro"/>
</dbReference>
<dbReference type="EMBL" id="BARV01029294">
    <property type="protein sequence ID" value="GAI43309.1"/>
    <property type="molecule type" value="Genomic_DNA"/>
</dbReference>
<dbReference type="PANTHER" id="PTHR47099:SF1">
    <property type="entry name" value="METHYLCOBAMIDE:COM METHYLTRANSFERASE MTBA"/>
    <property type="match status" value="1"/>
</dbReference>
<evidence type="ECO:0000313" key="2">
    <source>
        <dbReference type="EMBL" id="GAI43309.1"/>
    </source>
</evidence>
<dbReference type="InterPro" id="IPR038071">
    <property type="entry name" value="UROD/MetE-like_sf"/>
</dbReference>
<dbReference type="SUPFAM" id="SSF51726">
    <property type="entry name" value="UROD/MetE-like"/>
    <property type="match status" value="1"/>
</dbReference>
<evidence type="ECO:0000259" key="1">
    <source>
        <dbReference type="Pfam" id="PF01208"/>
    </source>
</evidence>
<dbReference type="GO" id="GO:0004853">
    <property type="term" value="F:uroporphyrinogen decarboxylase activity"/>
    <property type="evidence" value="ECO:0007669"/>
    <property type="project" value="InterPro"/>
</dbReference>
<feature type="domain" description="Uroporphyrinogen decarboxylase (URO-D)" evidence="1">
    <location>
        <begin position="113"/>
        <end position="255"/>
    </location>
</feature>